<evidence type="ECO:0000313" key="2">
    <source>
        <dbReference type="Proteomes" id="UP001177023"/>
    </source>
</evidence>
<organism evidence="1 2">
    <name type="scientific">Mesorhabditis spiculigera</name>
    <dbReference type="NCBI Taxonomy" id="96644"/>
    <lineage>
        <taxon>Eukaryota</taxon>
        <taxon>Metazoa</taxon>
        <taxon>Ecdysozoa</taxon>
        <taxon>Nematoda</taxon>
        <taxon>Chromadorea</taxon>
        <taxon>Rhabditida</taxon>
        <taxon>Rhabditina</taxon>
        <taxon>Rhabditomorpha</taxon>
        <taxon>Rhabditoidea</taxon>
        <taxon>Rhabditidae</taxon>
        <taxon>Mesorhabditinae</taxon>
        <taxon>Mesorhabditis</taxon>
    </lineage>
</organism>
<comment type="caution">
    <text evidence="1">The sequence shown here is derived from an EMBL/GenBank/DDBJ whole genome shotgun (WGS) entry which is preliminary data.</text>
</comment>
<gene>
    <name evidence="1" type="ORF">MSPICULIGERA_LOCUS15532</name>
</gene>
<name>A0AA36CYD3_9BILA</name>
<evidence type="ECO:0000313" key="1">
    <source>
        <dbReference type="EMBL" id="CAJ0577254.1"/>
    </source>
</evidence>
<proteinExistence type="predicted"/>
<feature type="non-terminal residue" evidence="1">
    <location>
        <position position="1"/>
    </location>
</feature>
<reference evidence="1" key="1">
    <citation type="submission" date="2023-06" db="EMBL/GenBank/DDBJ databases">
        <authorList>
            <person name="Delattre M."/>
        </authorList>
    </citation>
    <scope>NUCLEOTIDE SEQUENCE</scope>
    <source>
        <strain evidence="1">AF72</strain>
    </source>
</reference>
<accession>A0AA36CYD3</accession>
<dbReference type="EMBL" id="CATQJA010002648">
    <property type="protein sequence ID" value="CAJ0577254.1"/>
    <property type="molecule type" value="Genomic_DNA"/>
</dbReference>
<dbReference type="AlphaFoldDB" id="A0AA36CYD3"/>
<sequence>MAPLPAVLPRPAPFPEFIEGSVIAPGPAAPPVLRYPGGPQVPSFAEFMAPQFANAPYKVQPPIRWTYAATVGPLEVPGQPATINAATANFEDDLELAVYHALNSKGIPPAYAEKFTHSGVVPPKIDLVLTDNPAACKTAIPPLGGVTGKTLTTDCDTGNPYTLSGSVKVNSGLAMAESIWEELGAMIQTELEKKGAIFVDDFIVKSGANDVKEAIMDGMEVSLFRAIASNAVLVTEKEISYEITGLPVTGLLGTCGTKIGDDFPTLQDENGFLDECDPTDPPAHVALELSGTIFIELTEPVTEIVFAEIIDDFLINLAKRSAKTDGITIKYFA</sequence>
<keyword evidence="2" id="KW-1185">Reference proteome</keyword>
<protein>
    <submittedName>
        <fullName evidence="1">Uncharacterized protein</fullName>
    </submittedName>
</protein>
<dbReference type="Proteomes" id="UP001177023">
    <property type="component" value="Unassembled WGS sequence"/>
</dbReference>